<feature type="region of interest" description="Disordered" evidence="1">
    <location>
        <begin position="39"/>
        <end position="169"/>
    </location>
</feature>
<accession>A0A915PG94</accession>
<keyword evidence="2" id="KW-0732">Signal</keyword>
<proteinExistence type="predicted"/>
<feature type="signal peptide" evidence="2">
    <location>
        <begin position="1"/>
        <end position="15"/>
    </location>
</feature>
<evidence type="ECO:0000313" key="4">
    <source>
        <dbReference type="WBParaSite" id="sdigi.contig152.g5307.t1"/>
    </source>
</evidence>
<keyword evidence="3" id="KW-1185">Reference proteome</keyword>
<evidence type="ECO:0000256" key="1">
    <source>
        <dbReference type="SAM" id="MobiDB-lite"/>
    </source>
</evidence>
<name>A0A915PG94_9BILA</name>
<dbReference type="Proteomes" id="UP000887581">
    <property type="component" value="Unplaced"/>
</dbReference>
<feature type="compositionally biased region" description="Basic residues" evidence="1">
    <location>
        <begin position="132"/>
        <end position="158"/>
    </location>
</feature>
<protein>
    <submittedName>
        <fullName evidence="4">Uncharacterized protein</fullName>
    </submittedName>
</protein>
<evidence type="ECO:0000313" key="3">
    <source>
        <dbReference type="Proteomes" id="UP000887581"/>
    </source>
</evidence>
<feature type="chain" id="PRO_5038100204" evidence="2">
    <location>
        <begin position="16"/>
        <end position="169"/>
    </location>
</feature>
<evidence type="ECO:0000256" key="2">
    <source>
        <dbReference type="SAM" id="SignalP"/>
    </source>
</evidence>
<dbReference type="AlphaFoldDB" id="A0A915PG94"/>
<sequence>MALVTFFVAVAAITAFYFYSTKPACREVVKNWSISKHDGVKEVTPSEAIKERKQETPAEALPAGAVGSQTSSRPRDDEEKTATVPDGDAQTGTALDPPIFLNKDSGQPSPLPSGATAVEGKPEEGGVTGNVKQKKKKKSKNKKSSKRKKGSKRSKKEGKKTEETLPDDQ</sequence>
<organism evidence="3 4">
    <name type="scientific">Setaria digitata</name>
    <dbReference type="NCBI Taxonomy" id="48799"/>
    <lineage>
        <taxon>Eukaryota</taxon>
        <taxon>Metazoa</taxon>
        <taxon>Ecdysozoa</taxon>
        <taxon>Nematoda</taxon>
        <taxon>Chromadorea</taxon>
        <taxon>Rhabditida</taxon>
        <taxon>Spirurina</taxon>
        <taxon>Spiruromorpha</taxon>
        <taxon>Filarioidea</taxon>
        <taxon>Setariidae</taxon>
        <taxon>Setaria</taxon>
    </lineage>
</organism>
<reference evidence="4" key="1">
    <citation type="submission" date="2022-11" db="UniProtKB">
        <authorList>
            <consortium name="WormBaseParasite"/>
        </authorList>
    </citation>
    <scope>IDENTIFICATION</scope>
</reference>
<dbReference type="WBParaSite" id="sdigi.contig152.g5307.t1">
    <property type="protein sequence ID" value="sdigi.contig152.g5307.t1"/>
    <property type="gene ID" value="sdigi.contig152.g5307"/>
</dbReference>